<comment type="caution">
    <text evidence="6">The sequence shown here is derived from an EMBL/GenBank/DDBJ whole genome shotgun (WGS) entry which is preliminary data.</text>
</comment>
<dbReference type="SUPFAM" id="SSF57667">
    <property type="entry name" value="beta-beta-alpha zinc fingers"/>
    <property type="match status" value="1"/>
</dbReference>
<sequence>MSQRERNPIWQYFDESITDTSKAVCKICNKSYSLGSHKPKKQTLLGLKLHLSKFHDKEYRQVLKQLSELNDFKNEAKLKRLKRIIATIELRSVASCSDNHSKFDL</sequence>
<dbReference type="PROSITE" id="PS50808">
    <property type="entry name" value="ZF_BED"/>
    <property type="match status" value="1"/>
</dbReference>
<dbReference type="GO" id="GO:0008270">
    <property type="term" value="F:zinc ion binding"/>
    <property type="evidence" value="ECO:0007669"/>
    <property type="project" value="UniProtKB-KW"/>
</dbReference>
<organism evidence="6 7">
    <name type="scientific">Henosepilachna vigintioctopunctata</name>
    <dbReference type="NCBI Taxonomy" id="420089"/>
    <lineage>
        <taxon>Eukaryota</taxon>
        <taxon>Metazoa</taxon>
        <taxon>Ecdysozoa</taxon>
        <taxon>Arthropoda</taxon>
        <taxon>Hexapoda</taxon>
        <taxon>Insecta</taxon>
        <taxon>Pterygota</taxon>
        <taxon>Neoptera</taxon>
        <taxon>Endopterygota</taxon>
        <taxon>Coleoptera</taxon>
        <taxon>Polyphaga</taxon>
        <taxon>Cucujiformia</taxon>
        <taxon>Coccinelloidea</taxon>
        <taxon>Coccinellidae</taxon>
        <taxon>Epilachninae</taxon>
        <taxon>Epilachnini</taxon>
        <taxon>Henosepilachna</taxon>
    </lineage>
</organism>
<dbReference type="EMBL" id="JARQZJ010000068">
    <property type="protein sequence ID" value="KAK9881301.1"/>
    <property type="molecule type" value="Genomic_DNA"/>
</dbReference>
<accession>A0AAW1UKG5</accession>
<evidence type="ECO:0000259" key="5">
    <source>
        <dbReference type="PROSITE" id="PS50808"/>
    </source>
</evidence>
<evidence type="ECO:0000256" key="2">
    <source>
        <dbReference type="ARBA" id="ARBA00022771"/>
    </source>
</evidence>
<dbReference type="GO" id="GO:0003677">
    <property type="term" value="F:DNA binding"/>
    <property type="evidence" value="ECO:0007669"/>
    <property type="project" value="InterPro"/>
</dbReference>
<evidence type="ECO:0000313" key="6">
    <source>
        <dbReference type="EMBL" id="KAK9881301.1"/>
    </source>
</evidence>
<evidence type="ECO:0000313" key="7">
    <source>
        <dbReference type="Proteomes" id="UP001431783"/>
    </source>
</evidence>
<evidence type="ECO:0000256" key="3">
    <source>
        <dbReference type="ARBA" id="ARBA00022833"/>
    </source>
</evidence>
<keyword evidence="1" id="KW-0479">Metal-binding</keyword>
<name>A0AAW1UKG5_9CUCU</name>
<dbReference type="Pfam" id="PF02892">
    <property type="entry name" value="zf-BED"/>
    <property type="match status" value="1"/>
</dbReference>
<dbReference type="InterPro" id="IPR036236">
    <property type="entry name" value="Znf_C2H2_sf"/>
</dbReference>
<evidence type="ECO:0000256" key="4">
    <source>
        <dbReference type="PROSITE-ProRule" id="PRU00027"/>
    </source>
</evidence>
<keyword evidence="7" id="KW-1185">Reference proteome</keyword>
<dbReference type="AlphaFoldDB" id="A0AAW1UKG5"/>
<keyword evidence="2 4" id="KW-0863">Zinc-finger</keyword>
<keyword evidence="3" id="KW-0862">Zinc</keyword>
<gene>
    <name evidence="6" type="ORF">WA026_015427</name>
</gene>
<dbReference type="InterPro" id="IPR003656">
    <property type="entry name" value="Znf_BED"/>
</dbReference>
<proteinExistence type="predicted"/>
<protein>
    <recommendedName>
        <fullName evidence="5">BED-type domain-containing protein</fullName>
    </recommendedName>
</protein>
<evidence type="ECO:0000256" key="1">
    <source>
        <dbReference type="ARBA" id="ARBA00022723"/>
    </source>
</evidence>
<feature type="domain" description="BED-type" evidence="5">
    <location>
        <begin position="4"/>
        <end position="62"/>
    </location>
</feature>
<dbReference type="Proteomes" id="UP001431783">
    <property type="component" value="Unassembled WGS sequence"/>
</dbReference>
<dbReference type="SMART" id="SM00614">
    <property type="entry name" value="ZnF_BED"/>
    <property type="match status" value="1"/>
</dbReference>
<reference evidence="6 7" key="1">
    <citation type="submission" date="2023-03" db="EMBL/GenBank/DDBJ databases">
        <title>Genome insight into feeding habits of ladybird beetles.</title>
        <authorList>
            <person name="Li H.-S."/>
            <person name="Huang Y.-H."/>
            <person name="Pang H."/>
        </authorList>
    </citation>
    <scope>NUCLEOTIDE SEQUENCE [LARGE SCALE GENOMIC DNA]</scope>
    <source>
        <strain evidence="6">SYSU_2023b</strain>
        <tissue evidence="6">Whole body</tissue>
    </source>
</reference>